<gene>
    <name evidence="1" type="primary">LOC100128009</name>
</gene>
<dbReference type="AlphaFoldDB" id="L8ECQ3"/>
<proteinExistence type="predicted"/>
<accession>L8ECQ3</accession>
<protein>
    <submittedName>
        <fullName evidence="1">Alternative protein LOC100128009</fullName>
    </submittedName>
</protein>
<sequence length="72" mass="7468">MGSSSGETGGCLPASPDPCQVQLWRCDNPLSTSPASQMQGKRDVASATGVCGQSRILGSETFPVIYLGFKCT</sequence>
<dbReference type="EMBL" id="HF584470">
    <property type="protein sequence ID" value="CCQ43967.1"/>
    <property type="molecule type" value="Genomic_DNA"/>
</dbReference>
<evidence type="ECO:0000313" key="1">
    <source>
        <dbReference type="EMBL" id="CCQ43967.1"/>
    </source>
</evidence>
<reference evidence="1" key="1">
    <citation type="journal article" date="2013" name="PLoS ONE">
        <title>Direct detection of alternative open reading frames translation products in human significantly expands the proteome.</title>
        <authorList>
            <person name="Vanderperre B."/>
            <person name="Lucier J.-F."/>
            <person name="Motard J."/>
            <person name="Tremblay G."/>
            <person name="Vanderperre S."/>
            <person name="Wisztorski M."/>
            <person name="Salzet M."/>
            <person name="Boisvert F.-M."/>
            <person name="Roucou X."/>
        </authorList>
    </citation>
    <scope>NUCLEOTIDE SEQUENCE</scope>
</reference>
<organism evidence="1">
    <name type="scientific">Homo sapiens</name>
    <name type="common">Human</name>
    <dbReference type="NCBI Taxonomy" id="9606"/>
    <lineage>
        <taxon>Eukaryota</taxon>
        <taxon>Metazoa</taxon>
        <taxon>Chordata</taxon>
        <taxon>Craniata</taxon>
        <taxon>Vertebrata</taxon>
        <taxon>Euteleostomi</taxon>
        <taxon>Mammalia</taxon>
        <taxon>Eutheria</taxon>
        <taxon>Euarchontoglires</taxon>
        <taxon>Primates</taxon>
        <taxon>Haplorrhini</taxon>
        <taxon>Catarrhini</taxon>
        <taxon>Hominidae</taxon>
        <taxon>Homo</taxon>
    </lineage>
</organism>
<name>L8ECQ3_HUMAN</name>